<sequence>DGLIELIVHKEMENEDYKTTYIIDYKEKNKF</sequence>
<name>A0A1M4ZH31_9CLOT</name>
<accession>A0A1M4ZH31</accession>
<gene>
    <name evidence="1" type="ORF">SAMN05443638_1478</name>
</gene>
<protein>
    <submittedName>
        <fullName evidence="1">Uncharacterized protein</fullName>
    </submittedName>
</protein>
<dbReference type="EMBL" id="FQVM01000047">
    <property type="protein sequence ID" value="SHF17350.1"/>
    <property type="molecule type" value="Genomic_DNA"/>
</dbReference>
<keyword evidence="2" id="KW-1185">Reference proteome</keyword>
<feature type="non-terminal residue" evidence="1">
    <location>
        <position position="1"/>
    </location>
</feature>
<dbReference type="Proteomes" id="UP000184035">
    <property type="component" value="Unassembled WGS sequence"/>
</dbReference>
<proteinExistence type="predicted"/>
<evidence type="ECO:0000313" key="2">
    <source>
        <dbReference type="Proteomes" id="UP000184035"/>
    </source>
</evidence>
<dbReference type="AlphaFoldDB" id="A0A1M4ZH31"/>
<organism evidence="1 2">
    <name type="scientific">Clostridium fallax</name>
    <dbReference type="NCBI Taxonomy" id="1533"/>
    <lineage>
        <taxon>Bacteria</taxon>
        <taxon>Bacillati</taxon>
        <taxon>Bacillota</taxon>
        <taxon>Clostridia</taxon>
        <taxon>Eubacteriales</taxon>
        <taxon>Clostridiaceae</taxon>
        <taxon>Clostridium</taxon>
    </lineage>
</organism>
<evidence type="ECO:0000313" key="1">
    <source>
        <dbReference type="EMBL" id="SHF17350.1"/>
    </source>
</evidence>
<reference evidence="1 2" key="1">
    <citation type="submission" date="2016-11" db="EMBL/GenBank/DDBJ databases">
        <authorList>
            <person name="Jaros S."/>
            <person name="Januszkiewicz K."/>
            <person name="Wedrychowicz H."/>
        </authorList>
    </citation>
    <scope>NUCLEOTIDE SEQUENCE [LARGE SCALE GENOMIC DNA]</scope>
    <source>
        <strain evidence="1 2">DSM 2631</strain>
    </source>
</reference>